<organism evidence="1">
    <name type="scientific">Drosophila melanogaster</name>
    <name type="common">Fruit fly</name>
    <dbReference type="NCBI Taxonomy" id="7227"/>
    <lineage>
        <taxon>Eukaryota</taxon>
        <taxon>Metazoa</taxon>
        <taxon>Ecdysozoa</taxon>
        <taxon>Arthropoda</taxon>
        <taxon>Hexapoda</taxon>
        <taxon>Insecta</taxon>
        <taxon>Pterygota</taxon>
        <taxon>Neoptera</taxon>
        <taxon>Endopterygota</taxon>
        <taxon>Diptera</taxon>
        <taxon>Brachycera</taxon>
        <taxon>Muscomorpha</taxon>
        <taxon>Ephydroidea</taxon>
        <taxon>Drosophilidae</taxon>
        <taxon>Drosophila</taxon>
        <taxon>Sophophora</taxon>
    </lineage>
</organism>
<sequence length="110" mass="12662">MADGMGPRPPMQLYIYVGLLCVSSVGREFMRSRLDPQNEVVYCELQVSQQLATRLEIPEQWRVVSKMEGRGHQALHFVCPFESCTFSQICAFIGQQLYLTLQTLNLEIQY</sequence>
<protein>
    <submittedName>
        <fullName evidence="1">HDC13480</fullName>
    </submittedName>
</protein>
<proteinExistence type="predicted"/>
<gene>
    <name evidence="1" type="ORF">HDC13480</name>
</gene>
<reference evidence="1" key="1">
    <citation type="journal article" date="2003" name="Genome Biol.">
        <title>An integrated gene annotation and transcriptional profiling approach towards the full gene content of the Drosophila genome.</title>
        <authorList>
            <person name="Hild M."/>
            <person name="Beckmann B."/>
            <person name="Haas S.A."/>
            <person name="Koch B."/>
            <person name="Solovyev V."/>
            <person name="Busold C."/>
            <person name="Fellenberg K."/>
            <person name="Boutros M."/>
            <person name="Vingron M."/>
            <person name="Sauer F."/>
            <person name="Hoheisel J.D."/>
            <person name="Paro R."/>
        </authorList>
    </citation>
    <scope>NUCLEOTIDE SEQUENCE</scope>
</reference>
<dbReference type="EMBL" id="BK002536">
    <property type="protein sequence ID" value="DAA04042.1"/>
    <property type="molecule type" value="Genomic_DNA"/>
</dbReference>
<evidence type="ECO:0000313" key="1">
    <source>
        <dbReference type="EMBL" id="DAA04042.1"/>
    </source>
</evidence>
<dbReference type="AlphaFoldDB" id="Q6IK30"/>
<name>Q6IK30_DROME</name>
<accession>Q6IK30</accession>